<organism evidence="1 2">
    <name type="scientific">Paenibacillus campinasensis</name>
    <dbReference type="NCBI Taxonomy" id="66347"/>
    <lineage>
        <taxon>Bacteria</taxon>
        <taxon>Bacillati</taxon>
        <taxon>Bacillota</taxon>
        <taxon>Bacilli</taxon>
        <taxon>Bacillales</taxon>
        <taxon>Paenibacillaceae</taxon>
        <taxon>Paenibacillus</taxon>
    </lineage>
</organism>
<dbReference type="OrthoDB" id="9921544at2"/>
<accession>A0A268EGZ9</accession>
<dbReference type="Proteomes" id="UP000215596">
    <property type="component" value="Unassembled WGS sequence"/>
</dbReference>
<name>A0A268EGZ9_9BACL</name>
<protein>
    <submittedName>
        <fullName evidence="1">Uncharacterized protein</fullName>
    </submittedName>
</protein>
<dbReference type="AlphaFoldDB" id="A0A268EGZ9"/>
<proteinExistence type="predicted"/>
<dbReference type="RefSeq" id="WP_095267599.1">
    <property type="nucleotide sequence ID" value="NZ_NPBY01000079.1"/>
</dbReference>
<comment type="caution">
    <text evidence="1">The sequence shown here is derived from an EMBL/GenBank/DDBJ whole genome shotgun (WGS) entry which is preliminary data.</text>
</comment>
<evidence type="ECO:0000313" key="1">
    <source>
        <dbReference type="EMBL" id="PAD72400.1"/>
    </source>
</evidence>
<reference evidence="1 2" key="1">
    <citation type="submission" date="2017-07" db="EMBL/GenBank/DDBJ databases">
        <title>Isolation and whole genome analysis of endospore-forming bacteria from heroin.</title>
        <authorList>
            <person name="Kalinowski J."/>
            <person name="Ahrens B."/>
            <person name="Al-Dilaimi A."/>
            <person name="Winkler A."/>
            <person name="Wibberg D."/>
            <person name="Schleenbecker U."/>
            <person name="Ruckert C."/>
            <person name="Wolfel R."/>
            <person name="Grass G."/>
        </authorList>
    </citation>
    <scope>NUCLEOTIDE SEQUENCE [LARGE SCALE GENOMIC DNA]</scope>
    <source>
        <strain evidence="1 2">7537-G1</strain>
    </source>
</reference>
<evidence type="ECO:0000313" key="2">
    <source>
        <dbReference type="Proteomes" id="UP000215596"/>
    </source>
</evidence>
<dbReference type="EMBL" id="NPBY01000079">
    <property type="protein sequence ID" value="PAD72400.1"/>
    <property type="molecule type" value="Genomic_DNA"/>
</dbReference>
<sequence>MSNMCVCHIEGEWCFYCAMYSPLEDKYREAQTEIERLRAFIQHESEGAIDDVQELERLRLDRDYWRGEAKDANLLNAELEGECVGHMEQNRKLGGILANLLGLISAGYLTITEAPSAVEYVINDAKEALSNGEKSTQENNGR</sequence>
<gene>
    <name evidence="1" type="ORF">CHH67_22425</name>
</gene>